<feature type="signal peptide" evidence="4">
    <location>
        <begin position="1"/>
        <end position="22"/>
    </location>
</feature>
<feature type="coiled-coil region" evidence="1">
    <location>
        <begin position="354"/>
        <end position="385"/>
    </location>
</feature>
<keyword evidence="1" id="KW-0175">Coiled coil</keyword>
<evidence type="ECO:0000256" key="3">
    <source>
        <dbReference type="SAM" id="Phobius"/>
    </source>
</evidence>
<feature type="compositionally biased region" description="Basic and acidic residues" evidence="2">
    <location>
        <begin position="401"/>
        <end position="437"/>
    </location>
</feature>
<evidence type="ECO:0000256" key="1">
    <source>
        <dbReference type="SAM" id="Coils"/>
    </source>
</evidence>
<evidence type="ECO:0000256" key="4">
    <source>
        <dbReference type="SAM" id="SignalP"/>
    </source>
</evidence>
<evidence type="ECO:0000313" key="6">
    <source>
        <dbReference type="Proteomes" id="UP000277928"/>
    </source>
</evidence>
<feature type="transmembrane region" description="Helical" evidence="3">
    <location>
        <begin position="243"/>
        <end position="262"/>
    </location>
</feature>
<dbReference type="EMBL" id="UYRX01000304">
    <property type="protein sequence ID" value="VDK79684.1"/>
    <property type="molecule type" value="Genomic_DNA"/>
</dbReference>
<feature type="transmembrane region" description="Helical" evidence="3">
    <location>
        <begin position="301"/>
        <end position="319"/>
    </location>
</feature>
<feature type="transmembrane region" description="Helical" evidence="3">
    <location>
        <begin position="216"/>
        <end position="236"/>
    </location>
</feature>
<evidence type="ECO:0000313" key="5">
    <source>
        <dbReference type="EMBL" id="VDK79684.1"/>
    </source>
</evidence>
<accession>A0A3P6UNE5</accession>
<keyword evidence="4" id="KW-0732">Signal</keyword>
<feature type="chain" id="PRO_5018178279" evidence="4">
    <location>
        <begin position="23"/>
        <end position="437"/>
    </location>
</feature>
<feature type="transmembrane region" description="Helical" evidence="3">
    <location>
        <begin position="268"/>
        <end position="289"/>
    </location>
</feature>
<gene>
    <name evidence="5" type="ORF">NLS_LOCUS4614</name>
</gene>
<name>A0A3P6UNE5_LITSI</name>
<keyword evidence="3" id="KW-1133">Transmembrane helix</keyword>
<keyword evidence="3" id="KW-0472">Membrane</keyword>
<keyword evidence="3" id="KW-0812">Transmembrane</keyword>
<dbReference type="AlphaFoldDB" id="A0A3P6UNE5"/>
<evidence type="ECO:0000256" key="2">
    <source>
        <dbReference type="SAM" id="MobiDB-lite"/>
    </source>
</evidence>
<protein>
    <submittedName>
        <fullName evidence="5">Uncharacterized protein</fullName>
    </submittedName>
</protein>
<sequence>MLAVVHIALLLAVLSKNRFVNCQLICANEASRFDEKKICFDLDKGRFINPKIGRNSIYDAEVTLKQHEIALGRSRRKPRACRGYNFYRRCQRKYGTHLGRLECRYARCSVCITEHLHPGCPFCYADKSVFCPAVESCSCPWKAGYGIWDSCRRQINSRCYENNSTQFSTFGFRAYVNNASSGQGAAHASLYRLSKWTLFEWVISLQVFNAILLQQFQATVVMLNILSALVLSIVEYLSPWPMILMAILLLIPIFPTLCSNQYEENLKLFGWTQLICGFVELFWSSCVLLDMNYHSNDWRAYFIMCTVSWQFISVILISTECPLLERMITGRRNGTNVENRAITDPSSCSVDLRIAQLRTALNFEKQRLDERKKRQKERLKRNELTKHSKVFTDSATQSEEIDARTAREISDQTVDKMTDLKTAKMRQDDKVSDMPKI</sequence>
<keyword evidence="6" id="KW-1185">Reference proteome</keyword>
<organism evidence="5 6">
    <name type="scientific">Litomosoides sigmodontis</name>
    <name type="common">Filarial nematode worm</name>
    <dbReference type="NCBI Taxonomy" id="42156"/>
    <lineage>
        <taxon>Eukaryota</taxon>
        <taxon>Metazoa</taxon>
        <taxon>Ecdysozoa</taxon>
        <taxon>Nematoda</taxon>
        <taxon>Chromadorea</taxon>
        <taxon>Rhabditida</taxon>
        <taxon>Spirurina</taxon>
        <taxon>Spiruromorpha</taxon>
        <taxon>Filarioidea</taxon>
        <taxon>Onchocercidae</taxon>
        <taxon>Litomosoides</taxon>
    </lineage>
</organism>
<reference evidence="5 6" key="1">
    <citation type="submission" date="2018-08" db="EMBL/GenBank/DDBJ databases">
        <authorList>
            <person name="Laetsch R D."/>
            <person name="Stevens L."/>
            <person name="Kumar S."/>
            <person name="Blaxter L. M."/>
        </authorList>
    </citation>
    <scope>NUCLEOTIDE SEQUENCE [LARGE SCALE GENOMIC DNA]</scope>
</reference>
<feature type="region of interest" description="Disordered" evidence="2">
    <location>
        <begin position="393"/>
        <end position="437"/>
    </location>
</feature>
<proteinExistence type="predicted"/>
<dbReference type="OrthoDB" id="5789870at2759"/>
<dbReference type="Proteomes" id="UP000277928">
    <property type="component" value="Unassembled WGS sequence"/>
</dbReference>